<proteinExistence type="predicted"/>
<evidence type="ECO:0000256" key="1">
    <source>
        <dbReference type="SAM" id="MobiDB-lite"/>
    </source>
</evidence>
<feature type="compositionally biased region" description="Polar residues" evidence="1">
    <location>
        <begin position="483"/>
        <end position="495"/>
    </location>
</feature>
<protein>
    <submittedName>
        <fullName evidence="2">Uncharacterized protein</fullName>
    </submittedName>
</protein>
<gene>
    <name evidence="2" type="ORF">NA56DRAFT_705760</name>
</gene>
<evidence type="ECO:0000313" key="2">
    <source>
        <dbReference type="EMBL" id="PMD19183.1"/>
    </source>
</evidence>
<name>A0A2J6PYS5_9HELO</name>
<sequence>MQSLFSKTTSFFHSVTCISSPAYQRIIWIGQQPRNSHFTMWLHVPPDAVGTCNNDGHSKQGRMRPTRVVPEALGLMKATQGELSLLWGRLLQNCQILFPGVGTRCLSAIYVTSRKNFPEYASALAHLRTLQRSKLLLLQNVHAVLHIPIKDLMILMPDFCEEHGDHVQDVSCRPLKLSDNMFSGIVSGRVALSSEKIIPFAYAEHLAGLYIIQDHGRSVQERFIVNCCGNDFTRKPGSPVLFFVQCVLSNEKVVGCVLDKPETVRRRILSSKRRGRGGILVREDLGVVRAHCSTPAKKIWLPEYLRHCSGGCANEVIVKYRMVTLLPPHYDKPLRSQHEIKSTTTIIRSAVTASEKQNFKTFLERQSLHPQLQLHNPLNPATCTTSVFTTQPTNRLNSNISRTRTKPPIPPILSIPPLINVPCKPTPQSQTATIRLSASCFLTCRLLRSRLTRLSTGRIGAEPGPADLPRGGKKRNSAARQPCNLTPSPRTNNIL</sequence>
<accession>A0A2J6PYS5</accession>
<organism evidence="2 3">
    <name type="scientific">Hyaloscypha hepaticicola</name>
    <dbReference type="NCBI Taxonomy" id="2082293"/>
    <lineage>
        <taxon>Eukaryota</taxon>
        <taxon>Fungi</taxon>
        <taxon>Dikarya</taxon>
        <taxon>Ascomycota</taxon>
        <taxon>Pezizomycotina</taxon>
        <taxon>Leotiomycetes</taxon>
        <taxon>Helotiales</taxon>
        <taxon>Hyaloscyphaceae</taxon>
        <taxon>Hyaloscypha</taxon>
    </lineage>
</organism>
<dbReference type="EMBL" id="KZ613490">
    <property type="protein sequence ID" value="PMD19183.1"/>
    <property type="molecule type" value="Genomic_DNA"/>
</dbReference>
<evidence type="ECO:0000313" key="3">
    <source>
        <dbReference type="Proteomes" id="UP000235672"/>
    </source>
</evidence>
<feature type="region of interest" description="Disordered" evidence="1">
    <location>
        <begin position="457"/>
        <end position="495"/>
    </location>
</feature>
<dbReference type="AlphaFoldDB" id="A0A2J6PYS5"/>
<reference evidence="2 3" key="1">
    <citation type="submission" date="2016-05" db="EMBL/GenBank/DDBJ databases">
        <title>A degradative enzymes factory behind the ericoid mycorrhizal symbiosis.</title>
        <authorList>
            <consortium name="DOE Joint Genome Institute"/>
            <person name="Martino E."/>
            <person name="Morin E."/>
            <person name="Grelet G."/>
            <person name="Kuo A."/>
            <person name="Kohler A."/>
            <person name="Daghino S."/>
            <person name="Barry K."/>
            <person name="Choi C."/>
            <person name="Cichocki N."/>
            <person name="Clum A."/>
            <person name="Copeland A."/>
            <person name="Hainaut M."/>
            <person name="Haridas S."/>
            <person name="Labutti K."/>
            <person name="Lindquist E."/>
            <person name="Lipzen A."/>
            <person name="Khouja H.-R."/>
            <person name="Murat C."/>
            <person name="Ohm R."/>
            <person name="Olson A."/>
            <person name="Spatafora J."/>
            <person name="Veneault-Fourrey C."/>
            <person name="Henrissat B."/>
            <person name="Grigoriev I."/>
            <person name="Martin F."/>
            <person name="Perotto S."/>
        </authorList>
    </citation>
    <scope>NUCLEOTIDE SEQUENCE [LARGE SCALE GENOMIC DNA]</scope>
    <source>
        <strain evidence="2 3">UAMH 7357</strain>
    </source>
</reference>
<dbReference type="Proteomes" id="UP000235672">
    <property type="component" value="Unassembled WGS sequence"/>
</dbReference>
<keyword evidence="3" id="KW-1185">Reference proteome</keyword>